<dbReference type="SUPFAM" id="SSF88697">
    <property type="entry name" value="PUA domain-like"/>
    <property type="match status" value="1"/>
</dbReference>
<dbReference type="InterPro" id="IPR046336">
    <property type="entry name" value="Lon_prtase_N_sf"/>
</dbReference>
<dbReference type="Gene3D" id="2.30.130.40">
    <property type="entry name" value="LON domain-like"/>
    <property type="match status" value="1"/>
</dbReference>
<evidence type="ECO:0000313" key="2">
    <source>
        <dbReference type="EMBL" id="NUZ06673.1"/>
    </source>
</evidence>
<evidence type="ECO:0000313" key="3">
    <source>
        <dbReference type="Proteomes" id="UP000529637"/>
    </source>
</evidence>
<dbReference type="PROSITE" id="PS51787">
    <property type="entry name" value="LON_N"/>
    <property type="match status" value="1"/>
</dbReference>
<organism evidence="2 3">
    <name type="scientific">Piscinibacter koreensis</name>
    <dbReference type="NCBI Taxonomy" id="2742824"/>
    <lineage>
        <taxon>Bacteria</taxon>
        <taxon>Pseudomonadati</taxon>
        <taxon>Pseudomonadota</taxon>
        <taxon>Betaproteobacteria</taxon>
        <taxon>Burkholderiales</taxon>
        <taxon>Sphaerotilaceae</taxon>
        <taxon>Piscinibacter</taxon>
    </lineage>
</organism>
<protein>
    <submittedName>
        <fullName evidence="2">LON peptidase substrate-binding domain-containing protein</fullName>
    </submittedName>
</protein>
<gene>
    <name evidence="2" type="ORF">HQN59_12960</name>
</gene>
<dbReference type="AlphaFoldDB" id="A0A7Y6NNW8"/>
<keyword evidence="3" id="KW-1185">Reference proteome</keyword>
<reference evidence="2 3" key="1">
    <citation type="submission" date="2020-06" db="EMBL/GenBank/DDBJ databases">
        <title>Schlegella sp. ID0723 isolated from air conditioner.</title>
        <authorList>
            <person name="Kim D.Y."/>
            <person name="Kim D.-U."/>
        </authorList>
    </citation>
    <scope>NUCLEOTIDE SEQUENCE [LARGE SCALE GENOMIC DNA]</scope>
    <source>
        <strain evidence="2 3">ID0723</strain>
    </source>
</reference>
<feature type="domain" description="Lon N-terminal" evidence="1">
    <location>
        <begin position="8"/>
        <end position="206"/>
    </location>
</feature>
<dbReference type="SMART" id="SM00464">
    <property type="entry name" value="LON"/>
    <property type="match status" value="1"/>
</dbReference>
<dbReference type="InterPro" id="IPR003111">
    <property type="entry name" value="Lon_prtase_N"/>
</dbReference>
<dbReference type="PANTHER" id="PTHR46732">
    <property type="entry name" value="ATP-DEPENDENT PROTEASE LA (LON) DOMAIN PROTEIN"/>
    <property type="match status" value="1"/>
</dbReference>
<sequence>MADAPTVHPDLALFPLQTVLFPGGLLVLKVFETRYVDMVAACLRERRPFGVVALRAGSEVRRPGSGEEVALQGTGTLAELIDVDSAQTGILQIRCRGTRRFRLGPAHQQPDGLWRADATEWPDDPVVAPLEPQASAVTGLRQVIDALQEQGELPFLQPLRFESAGWVANRWCEILPIAVEDRQLLLEMVDPVGRLAVVDSVLRSQAATNA</sequence>
<dbReference type="Proteomes" id="UP000529637">
    <property type="component" value="Unassembled WGS sequence"/>
</dbReference>
<evidence type="ECO:0000259" key="1">
    <source>
        <dbReference type="PROSITE" id="PS51787"/>
    </source>
</evidence>
<accession>A0A7Y6NNW8</accession>
<dbReference type="InterPro" id="IPR015947">
    <property type="entry name" value="PUA-like_sf"/>
</dbReference>
<name>A0A7Y6NNW8_9BURK</name>
<dbReference type="PANTHER" id="PTHR46732:SF8">
    <property type="entry name" value="ATP-DEPENDENT PROTEASE LA (LON) DOMAIN PROTEIN"/>
    <property type="match status" value="1"/>
</dbReference>
<dbReference type="Gene3D" id="1.10.4060.10">
    <property type="entry name" value="BPP1347 like domain"/>
    <property type="match status" value="1"/>
</dbReference>
<dbReference type="EMBL" id="JABWMJ010000005">
    <property type="protein sequence ID" value="NUZ06673.1"/>
    <property type="molecule type" value="Genomic_DNA"/>
</dbReference>
<proteinExistence type="predicted"/>
<dbReference type="Pfam" id="PF02190">
    <property type="entry name" value="LON_substr_bdg"/>
    <property type="match status" value="1"/>
</dbReference>
<dbReference type="RefSeq" id="WP_176069513.1">
    <property type="nucleotide sequence ID" value="NZ_JABWMJ010000005.1"/>
</dbReference>
<comment type="caution">
    <text evidence="2">The sequence shown here is derived from an EMBL/GenBank/DDBJ whole genome shotgun (WGS) entry which is preliminary data.</text>
</comment>